<evidence type="ECO:0000313" key="2">
    <source>
        <dbReference type="Proteomes" id="UP000026922"/>
    </source>
</evidence>
<name>A0A061JH81_9PROT</name>
<proteinExistence type="predicted"/>
<protein>
    <submittedName>
        <fullName evidence="1">Uncharacterized protein</fullName>
    </submittedName>
</protein>
<sequence>MADIYHQPLIVGDQHSVFLKIFCAYFSNLHNQGEDPAKETCVPKIHKTAFNDFSLLFPPLSS</sequence>
<comment type="caution">
    <text evidence="1">The sequence shown here is derived from an EMBL/GenBank/DDBJ whole genome shotgun (WGS) entry which is preliminary data.</text>
</comment>
<dbReference type="Proteomes" id="UP000026922">
    <property type="component" value="Unassembled WGS sequence"/>
</dbReference>
<accession>A0A061JH81</accession>
<keyword evidence="2" id="KW-1185">Reference proteome</keyword>
<reference evidence="1 2" key="1">
    <citation type="journal article" date="2013" name="Genome Announc.">
        <title>Draft Genome Sequence of Holospora undulata Strain HU1, a Micronucleus-Specific Symbiont of the Ciliate Paramecium caudatum.</title>
        <authorList>
            <person name="Dohra H."/>
            <person name="Suzuki H."/>
            <person name="Suzuki T."/>
            <person name="Tanaka K."/>
            <person name="Fujishima M."/>
        </authorList>
    </citation>
    <scope>NUCLEOTIDE SEQUENCE [LARGE SCALE GENOMIC DNA]</scope>
    <source>
        <strain evidence="1 2">HU1</strain>
    </source>
</reference>
<dbReference type="AlphaFoldDB" id="A0A061JH81"/>
<dbReference type="EMBL" id="ARPM03000012">
    <property type="protein sequence ID" value="ETZ05546.1"/>
    <property type="molecule type" value="Genomic_DNA"/>
</dbReference>
<organism evidence="1 2">
    <name type="scientific">Holospora undulata HU1</name>
    <dbReference type="NCBI Taxonomy" id="1321371"/>
    <lineage>
        <taxon>Bacteria</taxon>
        <taxon>Pseudomonadati</taxon>
        <taxon>Pseudomonadota</taxon>
        <taxon>Alphaproteobacteria</taxon>
        <taxon>Holosporales</taxon>
        <taxon>Holosporaceae</taxon>
        <taxon>Holospora</taxon>
    </lineage>
</organism>
<gene>
    <name evidence="1" type="ORF">K737_300012</name>
</gene>
<evidence type="ECO:0000313" key="1">
    <source>
        <dbReference type="EMBL" id="ETZ05546.1"/>
    </source>
</evidence>